<dbReference type="PANTHER" id="PTHR43622:SF7">
    <property type="entry name" value="3-DEHYDROQUINATE SYNTHASE, CHLOROPLASTIC"/>
    <property type="match status" value="1"/>
</dbReference>
<comment type="subcellular location">
    <subcellularLocation>
        <location evidence="6">Cytoplasm</location>
    </subcellularLocation>
</comment>
<dbReference type="Gene3D" id="1.20.1090.10">
    <property type="entry name" value="Dehydroquinate synthase-like - alpha domain"/>
    <property type="match status" value="1"/>
</dbReference>
<keyword evidence="16" id="KW-0520">NAD</keyword>
<keyword evidence="18 23" id="KW-0456">Lyase</keyword>
<evidence type="ECO:0000256" key="5">
    <source>
        <dbReference type="ARBA" id="ARBA00003485"/>
    </source>
</evidence>
<evidence type="ECO:0000256" key="15">
    <source>
        <dbReference type="ARBA" id="ARBA00022833"/>
    </source>
</evidence>
<proteinExistence type="inferred from homology"/>
<comment type="function">
    <text evidence="5">Catalyzes the conversion of 3-deoxy-D-arabino-heptulosonate 7-phosphate (DAHP) to dehydroquinate (DHQ).</text>
</comment>
<evidence type="ECO:0000256" key="13">
    <source>
        <dbReference type="ARBA" id="ARBA00022723"/>
    </source>
</evidence>
<evidence type="ECO:0000256" key="16">
    <source>
        <dbReference type="ARBA" id="ARBA00023027"/>
    </source>
</evidence>
<evidence type="ECO:0000256" key="1">
    <source>
        <dbReference type="ARBA" id="ARBA00001393"/>
    </source>
</evidence>
<keyword evidence="11" id="KW-0963">Cytoplasm</keyword>
<gene>
    <name evidence="23" type="primary">aroB</name>
    <name evidence="23" type="ORF">G3570_09535</name>
</gene>
<dbReference type="FunFam" id="3.40.50.1970:FF:000007">
    <property type="entry name" value="Pentafunctional AROM polypeptide"/>
    <property type="match status" value="1"/>
</dbReference>
<reference evidence="23 24" key="1">
    <citation type="submission" date="2020-02" db="EMBL/GenBank/DDBJ databases">
        <title>Balneolaceae bacterium YR4-1, complete genome.</title>
        <authorList>
            <person name="Li Y."/>
            <person name="Wu S."/>
        </authorList>
    </citation>
    <scope>NUCLEOTIDE SEQUENCE [LARGE SCALE GENOMIC DNA]</scope>
    <source>
        <strain evidence="23 24">YR4-1</strain>
    </source>
</reference>
<accession>A0A6M1T058</accession>
<keyword evidence="19" id="KW-0170">Cobalt</keyword>
<evidence type="ECO:0000256" key="8">
    <source>
        <dbReference type="ARBA" id="ARBA00005412"/>
    </source>
</evidence>
<dbReference type="GO" id="GO:0000166">
    <property type="term" value="F:nucleotide binding"/>
    <property type="evidence" value="ECO:0007669"/>
    <property type="project" value="UniProtKB-KW"/>
</dbReference>
<dbReference type="GO" id="GO:0009423">
    <property type="term" value="P:chorismate biosynthetic process"/>
    <property type="evidence" value="ECO:0007669"/>
    <property type="project" value="UniProtKB-UniRule"/>
</dbReference>
<keyword evidence="13" id="KW-0479">Metal-binding</keyword>
<name>A0A6M1T058_9BACT</name>
<dbReference type="AlphaFoldDB" id="A0A6M1T058"/>
<dbReference type="Pfam" id="PF01761">
    <property type="entry name" value="DHQ_synthase"/>
    <property type="match status" value="1"/>
</dbReference>
<evidence type="ECO:0000256" key="18">
    <source>
        <dbReference type="ARBA" id="ARBA00023239"/>
    </source>
</evidence>
<comment type="pathway">
    <text evidence="7">Metabolic intermediate biosynthesis; chorismate biosynthesis; chorismate from D-erythrose 4-phosphate and phosphoenolpyruvate: step 2/7.</text>
</comment>
<dbReference type="PIRSF" id="PIRSF001455">
    <property type="entry name" value="DHQ_synth"/>
    <property type="match status" value="1"/>
</dbReference>
<dbReference type="GO" id="GO:0046872">
    <property type="term" value="F:metal ion binding"/>
    <property type="evidence" value="ECO:0007669"/>
    <property type="project" value="UniProtKB-KW"/>
</dbReference>
<protein>
    <recommendedName>
        <fullName evidence="10 20">3-dehydroquinate synthase</fullName>
        <ecNumber evidence="9 20">4.2.3.4</ecNumber>
    </recommendedName>
</protein>
<feature type="domain" description="3-dehydroquinate synthase N-terminal" evidence="21">
    <location>
        <begin position="70"/>
        <end position="181"/>
    </location>
</feature>
<dbReference type="PANTHER" id="PTHR43622">
    <property type="entry name" value="3-DEHYDROQUINATE SYNTHASE"/>
    <property type="match status" value="1"/>
</dbReference>
<evidence type="ECO:0000256" key="19">
    <source>
        <dbReference type="ARBA" id="ARBA00023285"/>
    </source>
</evidence>
<evidence type="ECO:0000313" key="23">
    <source>
        <dbReference type="EMBL" id="NGP76874.1"/>
    </source>
</evidence>
<dbReference type="InterPro" id="IPR050071">
    <property type="entry name" value="Dehydroquinate_synthase"/>
</dbReference>
<dbReference type="Proteomes" id="UP000473278">
    <property type="component" value="Unassembled WGS sequence"/>
</dbReference>
<dbReference type="Gene3D" id="3.40.50.1970">
    <property type="match status" value="1"/>
</dbReference>
<sequence>MSLTTEVSVSIEQQYAVTVGTNLWSEVGSFCKKHYTPEKLVIIIDEYVNSLHGERVHKECSELFNELEIIEIPRGETSKSISCWNKTLDAVLKSGIERKTPLLAVGGGVTGDIAGFVAATALRGIPLIHMPTSLLAMVDSSIGGKTGINHETGKNLIGSFYQPDAVFADVDYLETLSEKEWVNGLSEILKYAAISDPSLFELAYDCVSSGFQPGALWTKIIGQSAVIKSEIVSHDTLEAGERAFLNFGHTFGHALEKKAGYGTISHGEAVLVGMLAACKASNELGAEVPPEIFDDFLDLYSIQLEELTIPIDKVIEAMQHDKKVQNGNIRLVLLKDWGRPYLHTCTDERLLREAWNFAYRTINEN</sequence>
<evidence type="ECO:0000256" key="17">
    <source>
        <dbReference type="ARBA" id="ARBA00023141"/>
    </source>
</evidence>
<dbReference type="CDD" id="cd08195">
    <property type="entry name" value="DHQS"/>
    <property type="match status" value="1"/>
</dbReference>
<comment type="similarity">
    <text evidence="8">Belongs to the sugar phosphate cyclases superfamily. Dehydroquinate synthase family.</text>
</comment>
<feature type="domain" description="3-dehydroquinate synthase C-terminal" evidence="22">
    <location>
        <begin position="184"/>
        <end position="324"/>
    </location>
</feature>
<evidence type="ECO:0000259" key="21">
    <source>
        <dbReference type="Pfam" id="PF01761"/>
    </source>
</evidence>
<dbReference type="RefSeq" id="WP_165141699.1">
    <property type="nucleotide sequence ID" value="NZ_JAALLT010000003.1"/>
</dbReference>
<organism evidence="23 24">
    <name type="scientific">Halalkalibaculum roseum</name>
    <dbReference type="NCBI Taxonomy" id="2709311"/>
    <lineage>
        <taxon>Bacteria</taxon>
        <taxon>Pseudomonadati</taxon>
        <taxon>Balneolota</taxon>
        <taxon>Balneolia</taxon>
        <taxon>Balneolales</taxon>
        <taxon>Balneolaceae</taxon>
        <taxon>Halalkalibaculum</taxon>
    </lineage>
</organism>
<dbReference type="Pfam" id="PF24621">
    <property type="entry name" value="DHQS_C"/>
    <property type="match status" value="1"/>
</dbReference>
<dbReference type="EMBL" id="JAALLT010000003">
    <property type="protein sequence ID" value="NGP76874.1"/>
    <property type="molecule type" value="Genomic_DNA"/>
</dbReference>
<dbReference type="InterPro" id="IPR016037">
    <property type="entry name" value="DHQ_synth_AroB"/>
</dbReference>
<evidence type="ECO:0000313" key="24">
    <source>
        <dbReference type="Proteomes" id="UP000473278"/>
    </source>
</evidence>
<evidence type="ECO:0000256" key="20">
    <source>
        <dbReference type="NCBIfam" id="TIGR01357"/>
    </source>
</evidence>
<keyword evidence="14" id="KW-0547">Nucleotide-binding</keyword>
<evidence type="ECO:0000256" key="4">
    <source>
        <dbReference type="ARBA" id="ARBA00001947"/>
    </source>
</evidence>
<evidence type="ECO:0000256" key="6">
    <source>
        <dbReference type="ARBA" id="ARBA00004496"/>
    </source>
</evidence>
<keyword evidence="12" id="KW-0028">Amino-acid biosynthesis</keyword>
<evidence type="ECO:0000256" key="12">
    <source>
        <dbReference type="ARBA" id="ARBA00022605"/>
    </source>
</evidence>
<comment type="caution">
    <text evidence="23">The sequence shown here is derived from an EMBL/GenBank/DDBJ whole genome shotgun (WGS) entry which is preliminary data.</text>
</comment>
<evidence type="ECO:0000256" key="10">
    <source>
        <dbReference type="ARBA" id="ARBA00017684"/>
    </source>
</evidence>
<evidence type="ECO:0000259" key="22">
    <source>
        <dbReference type="Pfam" id="PF24621"/>
    </source>
</evidence>
<evidence type="ECO:0000256" key="7">
    <source>
        <dbReference type="ARBA" id="ARBA00004661"/>
    </source>
</evidence>
<evidence type="ECO:0000256" key="2">
    <source>
        <dbReference type="ARBA" id="ARBA00001911"/>
    </source>
</evidence>
<comment type="catalytic activity">
    <reaction evidence="1">
        <text>7-phospho-2-dehydro-3-deoxy-D-arabino-heptonate = 3-dehydroquinate + phosphate</text>
        <dbReference type="Rhea" id="RHEA:21968"/>
        <dbReference type="ChEBI" id="CHEBI:32364"/>
        <dbReference type="ChEBI" id="CHEBI:43474"/>
        <dbReference type="ChEBI" id="CHEBI:58394"/>
        <dbReference type="EC" id="4.2.3.4"/>
    </reaction>
</comment>
<evidence type="ECO:0000256" key="3">
    <source>
        <dbReference type="ARBA" id="ARBA00001941"/>
    </source>
</evidence>
<evidence type="ECO:0000256" key="11">
    <source>
        <dbReference type="ARBA" id="ARBA00022490"/>
    </source>
</evidence>
<keyword evidence="15" id="KW-0862">Zinc</keyword>
<keyword evidence="17" id="KW-0057">Aromatic amino acid biosynthesis</keyword>
<dbReference type="GO" id="GO:0008652">
    <property type="term" value="P:amino acid biosynthetic process"/>
    <property type="evidence" value="ECO:0007669"/>
    <property type="project" value="UniProtKB-KW"/>
</dbReference>
<dbReference type="InterPro" id="IPR030960">
    <property type="entry name" value="DHQS/DOIS_N"/>
</dbReference>
<keyword evidence="24" id="KW-1185">Reference proteome</keyword>
<dbReference type="InterPro" id="IPR030963">
    <property type="entry name" value="DHQ_synth_fam"/>
</dbReference>
<dbReference type="GO" id="GO:0009073">
    <property type="term" value="P:aromatic amino acid family biosynthetic process"/>
    <property type="evidence" value="ECO:0007669"/>
    <property type="project" value="UniProtKB-KW"/>
</dbReference>
<comment type="cofactor">
    <cofactor evidence="4">
        <name>Zn(2+)</name>
        <dbReference type="ChEBI" id="CHEBI:29105"/>
    </cofactor>
</comment>
<evidence type="ECO:0000256" key="14">
    <source>
        <dbReference type="ARBA" id="ARBA00022741"/>
    </source>
</evidence>
<comment type="cofactor">
    <cofactor evidence="2">
        <name>NAD(+)</name>
        <dbReference type="ChEBI" id="CHEBI:57540"/>
    </cofactor>
</comment>
<dbReference type="EC" id="4.2.3.4" evidence="9 20"/>
<dbReference type="GO" id="GO:0003856">
    <property type="term" value="F:3-dehydroquinate synthase activity"/>
    <property type="evidence" value="ECO:0007669"/>
    <property type="project" value="UniProtKB-UniRule"/>
</dbReference>
<dbReference type="SUPFAM" id="SSF56796">
    <property type="entry name" value="Dehydroquinate synthase-like"/>
    <property type="match status" value="1"/>
</dbReference>
<comment type="cofactor">
    <cofactor evidence="3">
        <name>Co(2+)</name>
        <dbReference type="ChEBI" id="CHEBI:48828"/>
    </cofactor>
</comment>
<dbReference type="NCBIfam" id="TIGR01357">
    <property type="entry name" value="aroB"/>
    <property type="match status" value="1"/>
</dbReference>
<dbReference type="InterPro" id="IPR056179">
    <property type="entry name" value="DHQS_C"/>
</dbReference>
<dbReference type="GO" id="GO:0005737">
    <property type="term" value="C:cytoplasm"/>
    <property type="evidence" value="ECO:0007669"/>
    <property type="project" value="UniProtKB-SubCell"/>
</dbReference>
<evidence type="ECO:0000256" key="9">
    <source>
        <dbReference type="ARBA" id="ARBA00013031"/>
    </source>
</evidence>